<feature type="compositionally biased region" description="Low complexity" evidence="1">
    <location>
        <begin position="27"/>
        <end position="46"/>
    </location>
</feature>
<evidence type="ECO:0000256" key="1">
    <source>
        <dbReference type="SAM" id="MobiDB-lite"/>
    </source>
</evidence>
<feature type="region of interest" description="Disordered" evidence="1">
    <location>
        <begin position="84"/>
        <end position="109"/>
    </location>
</feature>
<name>A0A1Y2HV88_9FUNG</name>
<comment type="caution">
    <text evidence="2">The sequence shown here is derived from an EMBL/GenBank/DDBJ whole genome shotgun (WGS) entry which is preliminary data.</text>
</comment>
<feature type="compositionally biased region" description="Low complexity" evidence="1">
    <location>
        <begin position="84"/>
        <end position="102"/>
    </location>
</feature>
<organism evidence="2 3">
    <name type="scientific">Catenaria anguillulae PL171</name>
    <dbReference type="NCBI Taxonomy" id="765915"/>
    <lineage>
        <taxon>Eukaryota</taxon>
        <taxon>Fungi</taxon>
        <taxon>Fungi incertae sedis</taxon>
        <taxon>Blastocladiomycota</taxon>
        <taxon>Blastocladiomycetes</taxon>
        <taxon>Blastocladiales</taxon>
        <taxon>Catenariaceae</taxon>
        <taxon>Catenaria</taxon>
    </lineage>
</organism>
<proteinExistence type="predicted"/>
<gene>
    <name evidence="2" type="ORF">BCR44DRAFT_1430545</name>
</gene>
<accession>A0A1Y2HV88</accession>
<feature type="region of interest" description="Disordered" evidence="1">
    <location>
        <begin position="27"/>
        <end position="49"/>
    </location>
</feature>
<protein>
    <submittedName>
        <fullName evidence="2">Uncharacterized protein</fullName>
    </submittedName>
</protein>
<sequence>MVAWVVVRYGRYAGQRSVQHKFERINISSSNSNSSPSSHSSRRASNTVQPRMATAYSRHMSHLDRTRPQPESVLLLPTTCHVPVPTPATAPTTTTTTRLTPTPRLPPRPMMLPPGTPRPPPMMPTSILSPTASTASFHNLSTLLSIDPHRRHPGTPPITHLATSPTSTSHLATREHILAVDFPHALPATLSRGARIRAALVQSLTSLLTHTDPSVANATNVAQSMSALGCFVTLGKAHELVAAGRRVVAGVQAAAACMAEREPGAGAGAGEAWVEWLARPRVGQWFVEYVEGDTASARGMVDYCLKMDDNDCERGNGRQPKRVVHSVVAPGLAVPFPADGDRVWLVPARVWTRPAAAL</sequence>
<reference evidence="2 3" key="1">
    <citation type="submission" date="2016-07" db="EMBL/GenBank/DDBJ databases">
        <title>Pervasive Adenine N6-methylation of Active Genes in Fungi.</title>
        <authorList>
            <consortium name="DOE Joint Genome Institute"/>
            <person name="Mondo S.J."/>
            <person name="Dannebaum R.O."/>
            <person name="Kuo R.C."/>
            <person name="Labutti K."/>
            <person name="Haridas S."/>
            <person name="Kuo A."/>
            <person name="Salamov A."/>
            <person name="Ahrendt S.R."/>
            <person name="Lipzen A."/>
            <person name="Sullivan W."/>
            <person name="Andreopoulos W.B."/>
            <person name="Clum A."/>
            <person name="Lindquist E."/>
            <person name="Daum C."/>
            <person name="Ramamoorthy G.K."/>
            <person name="Gryganskyi A."/>
            <person name="Culley D."/>
            <person name="Magnuson J.K."/>
            <person name="James T.Y."/>
            <person name="O'Malley M.A."/>
            <person name="Stajich J.E."/>
            <person name="Spatafora J.W."/>
            <person name="Visel A."/>
            <person name="Grigoriev I.V."/>
        </authorList>
    </citation>
    <scope>NUCLEOTIDE SEQUENCE [LARGE SCALE GENOMIC DNA]</scope>
    <source>
        <strain evidence="2 3">PL171</strain>
    </source>
</reference>
<dbReference type="EMBL" id="MCFL01000012">
    <property type="protein sequence ID" value="ORZ37613.1"/>
    <property type="molecule type" value="Genomic_DNA"/>
</dbReference>
<evidence type="ECO:0000313" key="2">
    <source>
        <dbReference type="EMBL" id="ORZ37613.1"/>
    </source>
</evidence>
<dbReference type="Proteomes" id="UP000193411">
    <property type="component" value="Unassembled WGS sequence"/>
</dbReference>
<keyword evidence="3" id="KW-1185">Reference proteome</keyword>
<evidence type="ECO:0000313" key="3">
    <source>
        <dbReference type="Proteomes" id="UP000193411"/>
    </source>
</evidence>
<dbReference type="AlphaFoldDB" id="A0A1Y2HV88"/>